<dbReference type="AlphaFoldDB" id="A0A2P5AR13"/>
<dbReference type="InParanoid" id="A0A2P5AR13"/>
<name>A0A2P5AR13_TREOI</name>
<keyword evidence="3" id="KW-1185">Reference proteome</keyword>
<reference evidence="3" key="1">
    <citation type="submission" date="2016-06" db="EMBL/GenBank/DDBJ databases">
        <title>Parallel loss of symbiosis genes in relatives of nitrogen-fixing non-legume Parasponia.</title>
        <authorList>
            <person name="Van Velzen R."/>
            <person name="Holmer R."/>
            <person name="Bu F."/>
            <person name="Rutten L."/>
            <person name="Van Zeijl A."/>
            <person name="Liu W."/>
            <person name="Santuari L."/>
            <person name="Cao Q."/>
            <person name="Sharma T."/>
            <person name="Shen D."/>
            <person name="Roswanjaya Y."/>
            <person name="Wardhani T."/>
            <person name="Kalhor M.S."/>
            <person name="Jansen J."/>
            <person name="Van den Hoogen J."/>
            <person name="Gungor B."/>
            <person name="Hartog M."/>
            <person name="Hontelez J."/>
            <person name="Verver J."/>
            <person name="Yang W.-C."/>
            <person name="Schijlen E."/>
            <person name="Repin R."/>
            <person name="Schilthuizen M."/>
            <person name="Schranz E."/>
            <person name="Heidstra R."/>
            <person name="Miyata K."/>
            <person name="Fedorova E."/>
            <person name="Kohlen W."/>
            <person name="Bisseling T."/>
            <person name="Smit S."/>
            <person name="Geurts R."/>
        </authorList>
    </citation>
    <scope>NUCLEOTIDE SEQUENCE [LARGE SCALE GENOMIC DNA]</scope>
    <source>
        <strain evidence="3">cv. RG33-2</strain>
    </source>
</reference>
<gene>
    <name evidence="2" type="ORF">TorRG33x02_343850</name>
</gene>
<proteinExistence type="predicted"/>
<accession>A0A2P5AR13</accession>
<evidence type="ECO:0000313" key="2">
    <source>
        <dbReference type="EMBL" id="PON38986.1"/>
    </source>
</evidence>
<dbReference type="Proteomes" id="UP000237000">
    <property type="component" value="Unassembled WGS sequence"/>
</dbReference>
<comment type="caution">
    <text evidence="2">The sequence shown here is derived from an EMBL/GenBank/DDBJ whole genome shotgun (WGS) entry which is preliminary data.</text>
</comment>
<evidence type="ECO:0000313" key="3">
    <source>
        <dbReference type="Proteomes" id="UP000237000"/>
    </source>
</evidence>
<dbReference type="EMBL" id="JXTC01000733">
    <property type="protein sequence ID" value="PON38986.1"/>
    <property type="molecule type" value="Genomic_DNA"/>
</dbReference>
<protein>
    <submittedName>
        <fullName evidence="2">Uncharacterized protein</fullName>
    </submittedName>
</protein>
<feature type="region of interest" description="Disordered" evidence="1">
    <location>
        <begin position="107"/>
        <end position="131"/>
    </location>
</feature>
<evidence type="ECO:0000256" key="1">
    <source>
        <dbReference type="SAM" id="MobiDB-lite"/>
    </source>
</evidence>
<sequence>MGAHGDSFAAMDTQITLKNPNLGLFVVGTDSHMQRDTAAELFPFVQSAQMGNKEISPKTGNLSNFSKKSNLGSSLGVAVDEFNSGNHGLGNLNPGLIGLDNANPLSLVNDGSDHVAPSQQPFPSSIVGRKQ</sequence>
<organism evidence="2 3">
    <name type="scientific">Trema orientale</name>
    <name type="common">Charcoal tree</name>
    <name type="synonym">Celtis orientalis</name>
    <dbReference type="NCBI Taxonomy" id="63057"/>
    <lineage>
        <taxon>Eukaryota</taxon>
        <taxon>Viridiplantae</taxon>
        <taxon>Streptophyta</taxon>
        <taxon>Embryophyta</taxon>
        <taxon>Tracheophyta</taxon>
        <taxon>Spermatophyta</taxon>
        <taxon>Magnoliopsida</taxon>
        <taxon>eudicotyledons</taxon>
        <taxon>Gunneridae</taxon>
        <taxon>Pentapetalae</taxon>
        <taxon>rosids</taxon>
        <taxon>fabids</taxon>
        <taxon>Rosales</taxon>
        <taxon>Cannabaceae</taxon>
        <taxon>Trema</taxon>
    </lineage>
</organism>